<organism evidence="2 3">
    <name type="scientific">Camellia sinensis</name>
    <name type="common">Tea plant</name>
    <name type="synonym">Thea sinensis</name>
    <dbReference type="NCBI Taxonomy" id="4442"/>
    <lineage>
        <taxon>Eukaryota</taxon>
        <taxon>Viridiplantae</taxon>
        <taxon>Streptophyta</taxon>
        <taxon>Embryophyta</taxon>
        <taxon>Tracheophyta</taxon>
        <taxon>Spermatophyta</taxon>
        <taxon>Magnoliopsida</taxon>
        <taxon>eudicotyledons</taxon>
        <taxon>Gunneridae</taxon>
        <taxon>Pentapetalae</taxon>
        <taxon>asterids</taxon>
        <taxon>Ericales</taxon>
        <taxon>Theaceae</taxon>
        <taxon>Camellia</taxon>
    </lineage>
</organism>
<proteinExistence type="predicted"/>
<evidence type="ECO:0000313" key="3">
    <source>
        <dbReference type="Proteomes" id="UP000593564"/>
    </source>
</evidence>
<sequence>MIIYNMIFMSFLVLLVIAIDAHNPILLFFSMAMIFILFFVVHHLASVVSMLKSIFEFEVMKKSYKLLKGTIQMAVVLIFGYLAIYEVIKEVFGAVVVHGEVFGWGYGDCEFDGFDGAKAITTRRLTRVLDMIISEAILESMCPSKATFKWRTWMFQAMIHREKVPATPLTSEGSKRWTRI</sequence>
<reference evidence="2 3" key="2">
    <citation type="submission" date="2020-07" db="EMBL/GenBank/DDBJ databases">
        <title>Genome assembly of wild tea tree DASZ reveals pedigree and selection history of tea varieties.</title>
        <authorList>
            <person name="Zhang W."/>
        </authorList>
    </citation>
    <scope>NUCLEOTIDE SEQUENCE [LARGE SCALE GENOMIC DNA]</scope>
    <source>
        <strain evidence="3">cv. G240</strain>
        <tissue evidence="2">Leaf</tissue>
    </source>
</reference>
<keyword evidence="1" id="KW-0812">Transmembrane</keyword>
<protein>
    <submittedName>
        <fullName evidence="2">Uncharacterized protein</fullName>
    </submittedName>
</protein>
<dbReference type="EMBL" id="JACBKZ010000008">
    <property type="protein sequence ID" value="KAF5944598.1"/>
    <property type="molecule type" value="Genomic_DNA"/>
</dbReference>
<keyword evidence="1" id="KW-0472">Membrane</keyword>
<keyword evidence="3" id="KW-1185">Reference proteome</keyword>
<dbReference type="AlphaFoldDB" id="A0A7J7GYU0"/>
<dbReference type="Proteomes" id="UP000593564">
    <property type="component" value="Unassembled WGS sequence"/>
</dbReference>
<gene>
    <name evidence="2" type="ORF">HYC85_018675</name>
</gene>
<comment type="caution">
    <text evidence="2">The sequence shown here is derived from an EMBL/GenBank/DDBJ whole genome shotgun (WGS) entry which is preliminary data.</text>
</comment>
<feature type="transmembrane region" description="Helical" evidence="1">
    <location>
        <begin position="31"/>
        <end position="54"/>
    </location>
</feature>
<keyword evidence="1" id="KW-1133">Transmembrane helix</keyword>
<evidence type="ECO:0000256" key="1">
    <source>
        <dbReference type="SAM" id="Phobius"/>
    </source>
</evidence>
<name>A0A7J7GYU0_CAMSI</name>
<accession>A0A7J7GYU0</accession>
<reference evidence="3" key="1">
    <citation type="journal article" date="2020" name="Nat. Commun.">
        <title>Genome assembly of wild tea tree DASZ reveals pedigree and selection history of tea varieties.</title>
        <authorList>
            <person name="Zhang W."/>
            <person name="Zhang Y."/>
            <person name="Qiu H."/>
            <person name="Guo Y."/>
            <person name="Wan H."/>
            <person name="Zhang X."/>
            <person name="Scossa F."/>
            <person name="Alseekh S."/>
            <person name="Zhang Q."/>
            <person name="Wang P."/>
            <person name="Xu L."/>
            <person name="Schmidt M.H."/>
            <person name="Jia X."/>
            <person name="Li D."/>
            <person name="Zhu A."/>
            <person name="Guo F."/>
            <person name="Chen W."/>
            <person name="Ni D."/>
            <person name="Usadel B."/>
            <person name="Fernie A.R."/>
            <person name="Wen W."/>
        </authorList>
    </citation>
    <scope>NUCLEOTIDE SEQUENCE [LARGE SCALE GENOMIC DNA]</scope>
    <source>
        <strain evidence="3">cv. G240</strain>
    </source>
</reference>
<evidence type="ECO:0000313" key="2">
    <source>
        <dbReference type="EMBL" id="KAF5944598.1"/>
    </source>
</evidence>
<feature type="transmembrane region" description="Helical" evidence="1">
    <location>
        <begin position="66"/>
        <end position="85"/>
    </location>
</feature>